<name>A0AAV5AUZ2_9FLAO</name>
<organism evidence="1 3">
    <name type="scientific">Capnocytophaga catalasegens</name>
    <dbReference type="NCBI Taxonomy" id="1004260"/>
    <lineage>
        <taxon>Bacteria</taxon>
        <taxon>Pseudomonadati</taxon>
        <taxon>Bacteroidota</taxon>
        <taxon>Flavobacteriia</taxon>
        <taxon>Flavobacteriales</taxon>
        <taxon>Flavobacteriaceae</taxon>
        <taxon>Capnocytophaga</taxon>
    </lineage>
</organism>
<gene>
    <name evidence="1" type="ORF">RCZ15_21960</name>
    <name evidence="2" type="ORF">RCZ16_13340</name>
</gene>
<dbReference type="EMBL" id="BQKB01000024">
    <property type="protein sequence ID" value="GJM53017.1"/>
    <property type="molecule type" value="Genomic_DNA"/>
</dbReference>
<evidence type="ECO:0000313" key="1">
    <source>
        <dbReference type="EMBL" id="GJM51223.1"/>
    </source>
</evidence>
<protein>
    <submittedName>
        <fullName evidence="1">Uncharacterized protein</fullName>
    </submittedName>
</protein>
<sequence>MKEILQTLQNRIAEIKEIRYIDENWGQLTYYESNMPVQFPCCLIDIGNIQYSNAGRDAKQQPQQRQIGRAEIRFTIADLKLTNTSLRAPQGQKDNAWAIWELLEQLHKKLHYFSPKTNVSPLIRLSTQHIMRDDGVQEYEIVYICEVQNV</sequence>
<accession>A0AAV5AUZ2</accession>
<dbReference type="AlphaFoldDB" id="A0AAV5AUZ2"/>
<evidence type="ECO:0000313" key="4">
    <source>
        <dbReference type="Proteomes" id="UP001208692"/>
    </source>
</evidence>
<dbReference type="Proteomes" id="UP001207736">
    <property type="component" value="Unassembled WGS sequence"/>
</dbReference>
<keyword evidence="4" id="KW-1185">Reference proteome</keyword>
<comment type="caution">
    <text evidence="1">The sequence shown here is derived from an EMBL/GenBank/DDBJ whole genome shotgun (WGS) entry which is preliminary data.</text>
</comment>
<proteinExistence type="predicted"/>
<dbReference type="EMBL" id="BQKA01000044">
    <property type="protein sequence ID" value="GJM51223.1"/>
    <property type="molecule type" value="Genomic_DNA"/>
</dbReference>
<evidence type="ECO:0000313" key="3">
    <source>
        <dbReference type="Proteomes" id="UP001207736"/>
    </source>
</evidence>
<dbReference type="RefSeq" id="WP_264846308.1">
    <property type="nucleotide sequence ID" value="NZ_BPMA01000020.1"/>
</dbReference>
<reference evidence="1 4" key="1">
    <citation type="submission" date="2021-11" db="EMBL/GenBank/DDBJ databases">
        <title>Draft genome sequence of Capnocytophaga sp. strain KC07075 isolated from cat oral cavity.</title>
        <authorList>
            <person name="Suzuki M."/>
            <person name="Imaoka K."/>
            <person name="Kimura M."/>
            <person name="Morikawa S."/>
            <person name="Maeda K."/>
        </authorList>
    </citation>
    <scope>NUCLEOTIDE SEQUENCE</scope>
    <source>
        <strain evidence="1">KC07075</strain>
        <strain evidence="2 4">KC07079</strain>
    </source>
</reference>
<dbReference type="Proteomes" id="UP001208692">
    <property type="component" value="Unassembled WGS sequence"/>
</dbReference>
<evidence type="ECO:0000313" key="2">
    <source>
        <dbReference type="EMBL" id="GJM53017.1"/>
    </source>
</evidence>